<dbReference type="CDD" id="cd02947">
    <property type="entry name" value="TRX_family"/>
    <property type="match status" value="1"/>
</dbReference>
<dbReference type="Proteomes" id="UP000254848">
    <property type="component" value="Unassembled WGS sequence"/>
</dbReference>
<gene>
    <name evidence="2" type="ORF">C8D90_101202</name>
</gene>
<dbReference type="InterPro" id="IPR036249">
    <property type="entry name" value="Thioredoxin-like_sf"/>
</dbReference>
<dbReference type="InterPro" id="IPR013766">
    <property type="entry name" value="Thioredoxin_domain"/>
</dbReference>
<accession>A0A370R2W9</accession>
<dbReference type="EMBL" id="QRAP01000001">
    <property type="protein sequence ID" value="RDK96766.1"/>
    <property type="molecule type" value="Genomic_DNA"/>
</dbReference>
<evidence type="ECO:0000313" key="3">
    <source>
        <dbReference type="Proteomes" id="UP000254848"/>
    </source>
</evidence>
<proteinExistence type="predicted"/>
<dbReference type="RefSeq" id="WP_115456556.1">
    <property type="nucleotide sequence ID" value="NZ_QRAP01000001.1"/>
</dbReference>
<keyword evidence="3" id="KW-1185">Reference proteome</keyword>
<protein>
    <submittedName>
        <fullName evidence="2">Thioredoxin</fullName>
    </submittedName>
</protein>
<evidence type="ECO:0000313" key="2">
    <source>
        <dbReference type="EMBL" id="RDK96766.1"/>
    </source>
</evidence>
<sequence>MLYYPEKDQPAIVAALNHGLPLIVCMCAAWCNNCEEWRAVFEEAARENSHTGCFVWLDIDEHFDMVTEVDLETLPVLLIHHREGVAFLGTFRPDKSTLLALIRGSGVSGRIDDPGIRDFLTEPL</sequence>
<evidence type="ECO:0000259" key="1">
    <source>
        <dbReference type="Pfam" id="PF00085"/>
    </source>
</evidence>
<name>A0A370R2W9_9GAMM</name>
<comment type="caution">
    <text evidence="2">The sequence shown here is derived from an EMBL/GenBank/DDBJ whole genome shotgun (WGS) entry which is preliminary data.</text>
</comment>
<dbReference type="AlphaFoldDB" id="A0A370R2W9"/>
<dbReference type="Gene3D" id="3.40.30.10">
    <property type="entry name" value="Glutaredoxin"/>
    <property type="match status" value="1"/>
</dbReference>
<reference evidence="2 3" key="1">
    <citation type="submission" date="2018-07" db="EMBL/GenBank/DDBJ databases">
        <title>Genomic Encyclopedia of Type Strains, Phase IV (KMG-IV): sequencing the most valuable type-strain genomes for metagenomic binning, comparative biology and taxonomic classification.</title>
        <authorList>
            <person name="Goeker M."/>
        </authorList>
    </citation>
    <scope>NUCLEOTIDE SEQUENCE [LARGE SCALE GENOMIC DNA]</scope>
    <source>
        <strain evidence="2 3">DSM 103736</strain>
    </source>
</reference>
<dbReference type="SUPFAM" id="SSF52833">
    <property type="entry name" value="Thioredoxin-like"/>
    <property type="match status" value="1"/>
</dbReference>
<dbReference type="Pfam" id="PF00085">
    <property type="entry name" value="Thioredoxin"/>
    <property type="match status" value="1"/>
</dbReference>
<feature type="domain" description="Thioredoxin" evidence="1">
    <location>
        <begin position="21"/>
        <end position="82"/>
    </location>
</feature>
<organism evidence="2 3">
    <name type="scientific">Enterobacillus tribolii</name>
    <dbReference type="NCBI Taxonomy" id="1487935"/>
    <lineage>
        <taxon>Bacteria</taxon>
        <taxon>Pseudomonadati</taxon>
        <taxon>Pseudomonadota</taxon>
        <taxon>Gammaproteobacteria</taxon>
        <taxon>Enterobacterales</taxon>
        <taxon>Hafniaceae</taxon>
        <taxon>Enterobacillus</taxon>
    </lineage>
</organism>
<dbReference type="OrthoDB" id="8521206at2"/>